<dbReference type="PROSITE" id="PS51011">
    <property type="entry name" value="ARID"/>
    <property type="match status" value="1"/>
</dbReference>
<dbReference type="InterPro" id="IPR036431">
    <property type="entry name" value="ARID_dom_sf"/>
</dbReference>
<dbReference type="AlphaFoldDB" id="A0A8E2ASY0"/>
<reference evidence="3 4" key="1">
    <citation type="submission" date="2016-07" db="EMBL/GenBank/DDBJ databases">
        <title>Draft genome of the white-rot fungus Obba rivulosa 3A-2.</title>
        <authorList>
            <consortium name="DOE Joint Genome Institute"/>
            <person name="Miettinen O."/>
            <person name="Riley R."/>
            <person name="Acob R."/>
            <person name="Barry K."/>
            <person name="Cullen D."/>
            <person name="De Vries R."/>
            <person name="Hainaut M."/>
            <person name="Hatakka A."/>
            <person name="Henrissat B."/>
            <person name="Hilden K."/>
            <person name="Kuo R."/>
            <person name="Labutti K."/>
            <person name="Lipzen A."/>
            <person name="Makela M.R."/>
            <person name="Sandor L."/>
            <person name="Spatafora J.W."/>
            <person name="Grigoriev I.V."/>
            <person name="Hibbett D.S."/>
        </authorList>
    </citation>
    <scope>NUCLEOTIDE SEQUENCE [LARGE SCALE GENOMIC DNA]</scope>
    <source>
        <strain evidence="3 4">3A-2</strain>
    </source>
</reference>
<feature type="domain" description="ARID" evidence="2">
    <location>
        <begin position="200"/>
        <end position="305"/>
    </location>
</feature>
<gene>
    <name evidence="3" type="ORF">OBBRIDRAFT_826013</name>
</gene>
<dbReference type="GO" id="GO:0003677">
    <property type="term" value="F:DNA binding"/>
    <property type="evidence" value="ECO:0007669"/>
    <property type="project" value="InterPro"/>
</dbReference>
<dbReference type="InterPro" id="IPR001606">
    <property type="entry name" value="ARID_dom"/>
</dbReference>
<dbReference type="CDD" id="cd16100">
    <property type="entry name" value="ARID"/>
    <property type="match status" value="1"/>
</dbReference>
<dbReference type="OrthoDB" id="1938591at2759"/>
<sequence>MSGHSRDDDNAPHFGYELTAQENPPRRTSPLPGMLGLSGFGPPRTLNQTPVTPIIRGNVPQAAEHLGQTGLGPGYGIPPAQQMQAQPTHLQHGMPVDAKHQHQLVATTGASSNAMSHAQVGQMLPPDVGSVQRLVLPTQPEVQMPNAIQQYGMTMARPPGPGMLSAVPSHVLQAALQQNVAQRAQPPLPGVQSQRPRVPPLTKDMFEQAYPMFCKQFGIGEIDRSLLQHHGKSFTLHALHTEVLAVGPYDWIGDDSNLWAIIGARLGFIRISATDSLPARAGPAVAEQLHAVYKRYLHQFDTVYIGISIKGRQEREQQRQIQLQANSHVFAAPSLPRYIGPVPLDHLHVYSPAFLAGPANVLISVPPNQMAHDPTMAALPTQQFASSAPAQSMVSSANRAISQNPFRRRLPTIAEAEAVQEQLYCIRQEVGQRVDAMRAYEIQAGQRQEFLVLVDLAIVYVQELERHLDRSAGFIKLDDLMHILFWITLVRRQQHLLGMDPPQSIVHLNNMHSLIEDLGQAFDICKGIIASFLTDPVAGPSTSNATFTHAGTMQTGVPIPEHPPAQSAGPARALTPSQFEGMLAMAAADAEDVKPSIKMEDD</sequence>
<evidence type="ECO:0000259" key="2">
    <source>
        <dbReference type="PROSITE" id="PS51011"/>
    </source>
</evidence>
<feature type="compositionally biased region" description="Basic and acidic residues" evidence="1">
    <location>
        <begin position="1"/>
        <end position="11"/>
    </location>
</feature>
<dbReference type="SUPFAM" id="SSF46774">
    <property type="entry name" value="ARID-like"/>
    <property type="match status" value="1"/>
</dbReference>
<protein>
    <recommendedName>
        <fullName evidence="2">ARID domain-containing protein</fullName>
    </recommendedName>
</protein>
<organism evidence="3 4">
    <name type="scientific">Obba rivulosa</name>
    <dbReference type="NCBI Taxonomy" id="1052685"/>
    <lineage>
        <taxon>Eukaryota</taxon>
        <taxon>Fungi</taxon>
        <taxon>Dikarya</taxon>
        <taxon>Basidiomycota</taxon>
        <taxon>Agaricomycotina</taxon>
        <taxon>Agaricomycetes</taxon>
        <taxon>Polyporales</taxon>
        <taxon>Gelatoporiaceae</taxon>
        <taxon>Obba</taxon>
    </lineage>
</organism>
<dbReference type="Gene3D" id="1.10.150.60">
    <property type="entry name" value="ARID DNA-binding domain"/>
    <property type="match status" value="1"/>
</dbReference>
<dbReference type="Proteomes" id="UP000250043">
    <property type="component" value="Unassembled WGS sequence"/>
</dbReference>
<name>A0A8E2ASY0_9APHY</name>
<evidence type="ECO:0000313" key="3">
    <source>
        <dbReference type="EMBL" id="OCH90348.1"/>
    </source>
</evidence>
<evidence type="ECO:0000313" key="4">
    <source>
        <dbReference type="Proteomes" id="UP000250043"/>
    </source>
</evidence>
<accession>A0A8E2ASY0</accession>
<dbReference type="EMBL" id="KV722406">
    <property type="protein sequence ID" value="OCH90348.1"/>
    <property type="molecule type" value="Genomic_DNA"/>
</dbReference>
<proteinExistence type="predicted"/>
<evidence type="ECO:0000256" key="1">
    <source>
        <dbReference type="SAM" id="MobiDB-lite"/>
    </source>
</evidence>
<keyword evidence="4" id="KW-1185">Reference proteome</keyword>
<feature type="region of interest" description="Disordered" evidence="1">
    <location>
        <begin position="1"/>
        <end position="31"/>
    </location>
</feature>
<dbReference type="Pfam" id="PF01388">
    <property type="entry name" value="ARID"/>
    <property type="match status" value="1"/>
</dbReference>